<dbReference type="EMBL" id="CP003989">
    <property type="protein sequence ID" value="AGA35133.1"/>
    <property type="molecule type" value="Genomic_DNA"/>
</dbReference>
<dbReference type="Proteomes" id="UP000010809">
    <property type="component" value="Chromosome"/>
</dbReference>
<name>L0E1F6_THIND</name>
<evidence type="ECO:0000313" key="1">
    <source>
        <dbReference type="EMBL" id="AGA35133.1"/>
    </source>
</evidence>
<organism evidence="1 2">
    <name type="scientific">Thioalkalivibrio nitratireducens (strain DSM 14787 / UNIQEM 213 / ALEN2)</name>
    <dbReference type="NCBI Taxonomy" id="1255043"/>
    <lineage>
        <taxon>Bacteria</taxon>
        <taxon>Pseudomonadati</taxon>
        <taxon>Pseudomonadota</taxon>
        <taxon>Gammaproteobacteria</taxon>
        <taxon>Chromatiales</taxon>
        <taxon>Ectothiorhodospiraceae</taxon>
        <taxon>Thioalkalivibrio</taxon>
    </lineage>
</organism>
<dbReference type="PATRIC" id="fig|1255043.3.peg.3528"/>
<dbReference type="KEGG" id="tni:TVNIR_3498"/>
<dbReference type="AlphaFoldDB" id="L0E1F6"/>
<reference evidence="1" key="1">
    <citation type="submission" date="2015-12" db="EMBL/GenBank/DDBJ databases">
        <authorList>
            <person name="Tikhonova T.V."/>
            <person name="Pavlov A.R."/>
            <person name="Beletsky A.V."/>
            <person name="Mardanov A.V."/>
            <person name="Sorokin D.Y."/>
            <person name="Ravin N.V."/>
            <person name="Popov V.O."/>
        </authorList>
    </citation>
    <scope>NUCLEOTIDE SEQUENCE</scope>
    <source>
        <strain evidence="1">DSM 14787</strain>
    </source>
</reference>
<gene>
    <name evidence="1" type="ordered locus">TVNIR_3498</name>
</gene>
<proteinExistence type="predicted"/>
<keyword evidence="2" id="KW-1185">Reference proteome</keyword>
<dbReference type="HOGENOM" id="CLU_2604962_0_0_6"/>
<accession>L0E1F6</accession>
<sequence>MNEEPLKKVLIVLLDVKASMHDAADTSATEQLDEAIELIQGFIDTGYRDAGMKHAVLSALGKVLEKLPSIVALLQLLSR</sequence>
<protein>
    <submittedName>
        <fullName evidence="1">Uncharacterized protein</fullName>
    </submittedName>
</protein>
<evidence type="ECO:0000313" key="2">
    <source>
        <dbReference type="Proteomes" id="UP000010809"/>
    </source>
</evidence>